<keyword evidence="2" id="KW-1185">Reference proteome</keyword>
<dbReference type="Proteomes" id="UP000317421">
    <property type="component" value="Unassembled WGS sequence"/>
</dbReference>
<dbReference type="EMBL" id="SJPR01000001">
    <property type="protein sequence ID" value="TWU00557.1"/>
    <property type="molecule type" value="Genomic_DNA"/>
</dbReference>
<dbReference type="SUPFAM" id="SSF143880">
    <property type="entry name" value="NE0471 N-terminal domain-like"/>
    <property type="match status" value="1"/>
</dbReference>
<sequence>MARIVEVKPVGGTRLGLRFADGVVGEVDLHRLVGKGVFAPMADPSRFAEVKIGEDGELRWDDTIDLCPDALYMEVTGKSMQEAFADTASKNADACH</sequence>
<accession>A0A5C6AM56</accession>
<name>A0A5C6AM56_9BACT</name>
<evidence type="ECO:0008006" key="3">
    <source>
        <dbReference type="Google" id="ProtNLM"/>
    </source>
</evidence>
<comment type="caution">
    <text evidence="1">The sequence shown here is derived from an EMBL/GenBank/DDBJ whole genome shotgun (WGS) entry which is preliminary data.</text>
</comment>
<dbReference type="Gene3D" id="3.30.2020.10">
    <property type="entry name" value="NE0471-like N-terminal domain"/>
    <property type="match status" value="1"/>
</dbReference>
<reference evidence="1 2" key="1">
    <citation type="submission" date="2019-02" db="EMBL/GenBank/DDBJ databases">
        <title>Deep-cultivation of Planctomycetes and their phenomic and genomic characterization uncovers novel biology.</title>
        <authorList>
            <person name="Wiegand S."/>
            <person name="Jogler M."/>
            <person name="Boedeker C."/>
            <person name="Pinto D."/>
            <person name="Vollmers J."/>
            <person name="Rivas-Marin E."/>
            <person name="Kohn T."/>
            <person name="Peeters S.H."/>
            <person name="Heuer A."/>
            <person name="Rast P."/>
            <person name="Oberbeckmann S."/>
            <person name="Bunk B."/>
            <person name="Jeske O."/>
            <person name="Meyerdierks A."/>
            <person name="Storesund J.E."/>
            <person name="Kallscheuer N."/>
            <person name="Luecker S."/>
            <person name="Lage O.M."/>
            <person name="Pohl T."/>
            <person name="Merkel B.J."/>
            <person name="Hornburger P."/>
            <person name="Mueller R.-W."/>
            <person name="Bruemmer F."/>
            <person name="Labrenz M."/>
            <person name="Spormann A.M."/>
            <person name="Op Den Camp H."/>
            <person name="Overmann J."/>
            <person name="Amann R."/>
            <person name="Jetten M.S.M."/>
            <person name="Mascher T."/>
            <person name="Medema M.H."/>
            <person name="Devos D.P."/>
            <person name="Kaster A.-K."/>
            <person name="Ovreas L."/>
            <person name="Rohde M."/>
            <person name="Galperin M.Y."/>
            <person name="Jogler C."/>
        </authorList>
    </citation>
    <scope>NUCLEOTIDE SEQUENCE [LARGE SCALE GENOMIC DNA]</scope>
    <source>
        <strain evidence="1 2">Pla108</strain>
    </source>
</reference>
<protein>
    <recommendedName>
        <fullName evidence="3">DUF2442 domain-containing protein</fullName>
    </recommendedName>
</protein>
<dbReference type="AlphaFoldDB" id="A0A5C6AM56"/>
<gene>
    <name evidence="1" type="ORF">Pla108_15090</name>
</gene>
<organism evidence="1 2">
    <name type="scientific">Botrimarina colliarenosi</name>
    <dbReference type="NCBI Taxonomy" id="2528001"/>
    <lineage>
        <taxon>Bacteria</taxon>
        <taxon>Pseudomonadati</taxon>
        <taxon>Planctomycetota</taxon>
        <taxon>Planctomycetia</taxon>
        <taxon>Pirellulales</taxon>
        <taxon>Lacipirellulaceae</taxon>
        <taxon>Botrimarina</taxon>
    </lineage>
</organism>
<proteinExistence type="predicted"/>
<evidence type="ECO:0000313" key="1">
    <source>
        <dbReference type="EMBL" id="TWU00557.1"/>
    </source>
</evidence>
<dbReference type="RefSeq" id="WP_146444217.1">
    <property type="nucleotide sequence ID" value="NZ_SJPR01000001.1"/>
</dbReference>
<dbReference type="InterPro" id="IPR018841">
    <property type="entry name" value="DUF2442"/>
</dbReference>
<dbReference type="OrthoDB" id="162796at2"/>
<evidence type="ECO:0000313" key="2">
    <source>
        <dbReference type="Proteomes" id="UP000317421"/>
    </source>
</evidence>
<dbReference type="Pfam" id="PF10387">
    <property type="entry name" value="DUF2442"/>
    <property type="match status" value="1"/>
</dbReference>
<dbReference type="InterPro" id="IPR036782">
    <property type="entry name" value="NE0471-like_N"/>
</dbReference>